<dbReference type="AlphaFoldDB" id="A0A0F9MLF8"/>
<comment type="caution">
    <text evidence="1">The sequence shown here is derived from an EMBL/GenBank/DDBJ whole genome shotgun (WGS) entry which is preliminary data.</text>
</comment>
<protein>
    <submittedName>
        <fullName evidence="1">Uncharacterized protein</fullName>
    </submittedName>
</protein>
<gene>
    <name evidence="1" type="ORF">LCGC14_1367720</name>
</gene>
<proteinExistence type="predicted"/>
<organism evidence="1">
    <name type="scientific">marine sediment metagenome</name>
    <dbReference type="NCBI Taxonomy" id="412755"/>
    <lineage>
        <taxon>unclassified sequences</taxon>
        <taxon>metagenomes</taxon>
        <taxon>ecological metagenomes</taxon>
    </lineage>
</organism>
<name>A0A0F9MLF8_9ZZZZ</name>
<evidence type="ECO:0000313" key="1">
    <source>
        <dbReference type="EMBL" id="KKM77670.1"/>
    </source>
</evidence>
<sequence>ILGFADIILERTKQGNLSDQSLIKYMEMVRDSGIEILKAIESMFLDLKE</sequence>
<reference evidence="1" key="1">
    <citation type="journal article" date="2015" name="Nature">
        <title>Complex archaea that bridge the gap between prokaryotes and eukaryotes.</title>
        <authorList>
            <person name="Spang A."/>
            <person name="Saw J.H."/>
            <person name="Jorgensen S.L."/>
            <person name="Zaremba-Niedzwiedzka K."/>
            <person name="Martijn J."/>
            <person name="Lind A.E."/>
            <person name="van Eijk R."/>
            <person name="Schleper C."/>
            <person name="Guy L."/>
            <person name="Ettema T.J."/>
        </authorList>
    </citation>
    <scope>NUCLEOTIDE SEQUENCE</scope>
</reference>
<feature type="non-terminal residue" evidence="1">
    <location>
        <position position="1"/>
    </location>
</feature>
<accession>A0A0F9MLF8</accession>
<dbReference type="EMBL" id="LAZR01008609">
    <property type="protein sequence ID" value="KKM77670.1"/>
    <property type="molecule type" value="Genomic_DNA"/>
</dbReference>